<dbReference type="CDD" id="cd13970">
    <property type="entry name" value="ABC1_ADCK3"/>
    <property type="match status" value="1"/>
</dbReference>
<dbReference type="InterPro" id="IPR011009">
    <property type="entry name" value="Kinase-like_dom_sf"/>
</dbReference>
<dbReference type="InterPro" id="IPR051409">
    <property type="entry name" value="Atypical_kinase_ADCK"/>
</dbReference>
<keyword evidence="7" id="KW-1185">Reference proteome</keyword>
<dbReference type="RefSeq" id="WP_035391899.1">
    <property type="nucleotide sequence ID" value="NZ_JQKF01000064.1"/>
</dbReference>
<gene>
    <name evidence="6" type="primary">ubiB2</name>
    <name evidence="6" type="ORF">FEAC_27350</name>
</gene>
<evidence type="ECO:0000256" key="1">
    <source>
        <dbReference type="ARBA" id="ARBA00009670"/>
    </source>
</evidence>
<dbReference type="InterPro" id="IPR034646">
    <property type="entry name" value="ADCK3_dom"/>
</dbReference>
<sequence length="445" mass="50266">MAPKVRRLYRSFSMMLGLVLRNSMRRLRVRLTSTSRRGIALEKARAATAADVRERFANTRGLMTKLAQMAGYLDAEVDPSLRAALASFQHDAPTMEFVLAEETILAEIPEFYRLVKEIDPVPIASASIGQVHHGRLHTGGEVAIKVQFPDAAELIGADLANAGLITSVLKLLFPSMSTKDMAQELVLRLAEELDYTKEAERTERFGEYYQGHPYIVVPRVHFSLSSPHVLTTQFLHGRRFSEILDEPQHVRDDYGEILFRFVFRSLYRLRLFNGDPHPGNYLFLEGGRIGFLDFGFTKEFDAGEIAIFESMIQAMVLDRDATRFAKIVYEAGLVTADDLDPGAVADFFRDFYDIVHEDGPFTVTSAYASSLLRHTFDHTHPVAKHLNVPRSFVVLQRINLGLYALLGYLDATANWRAIASEIWPFVDAPPSTPIGREEQRWLQGR</sequence>
<keyword evidence="3" id="KW-0547">Nucleotide-binding</keyword>
<dbReference type="STRING" id="1121877.FEAC_27350"/>
<keyword evidence="4" id="KW-0067">ATP-binding</keyword>
<feature type="domain" description="ABC1 atypical kinase-like" evidence="5">
    <location>
        <begin position="91"/>
        <end position="326"/>
    </location>
</feature>
<evidence type="ECO:0000259" key="5">
    <source>
        <dbReference type="Pfam" id="PF03109"/>
    </source>
</evidence>
<dbReference type="Pfam" id="PF03109">
    <property type="entry name" value="ABC1"/>
    <property type="match status" value="1"/>
</dbReference>
<dbReference type="eggNOG" id="COG0661">
    <property type="taxonomic scope" value="Bacteria"/>
</dbReference>
<evidence type="ECO:0000313" key="7">
    <source>
        <dbReference type="Proteomes" id="UP000032336"/>
    </source>
</evidence>
<dbReference type="AlphaFoldDB" id="A0A0D8FQX6"/>
<dbReference type="EMBL" id="JXUW01000037">
    <property type="protein sequence ID" value="KJE75541.1"/>
    <property type="molecule type" value="Genomic_DNA"/>
</dbReference>
<dbReference type="GO" id="GO:0006744">
    <property type="term" value="P:ubiquinone biosynthetic process"/>
    <property type="evidence" value="ECO:0007669"/>
    <property type="project" value="TreeGrafter"/>
</dbReference>
<evidence type="ECO:0000313" key="6">
    <source>
        <dbReference type="EMBL" id="KJE75541.1"/>
    </source>
</evidence>
<evidence type="ECO:0000256" key="3">
    <source>
        <dbReference type="ARBA" id="ARBA00022741"/>
    </source>
</evidence>
<dbReference type="SUPFAM" id="SSF56112">
    <property type="entry name" value="Protein kinase-like (PK-like)"/>
    <property type="match status" value="1"/>
</dbReference>
<evidence type="ECO:0000256" key="2">
    <source>
        <dbReference type="ARBA" id="ARBA00022679"/>
    </source>
</evidence>
<protein>
    <recommendedName>
        <fullName evidence="5">ABC1 atypical kinase-like domain-containing protein</fullName>
    </recommendedName>
</protein>
<dbReference type="GeneID" id="78373722"/>
<dbReference type="OrthoDB" id="9795390at2"/>
<evidence type="ECO:0000256" key="4">
    <source>
        <dbReference type="ARBA" id="ARBA00022840"/>
    </source>
</evidence>
<organism evidence="6 7">
    <name type="scientific">Ferrimicrobium acidiphilum DSM 19497</name>
    <dbReference type="NCBI Taxonomy" id="1121877"/>
    <lineage>
        <taxon>Bacteria</taxon>
        <taxon>Bacillati</taxon>
        <taxon>Actinomycetota</taxon>
        <taxon>Acidimicrobiia</taxon>
        <taxon>Acidimicrobiales</taxon>
        <taxon>Acidimicrobiaceae</taxon>
        <taxon>Ferrimicrobium</taxon>
    </lineage>
</organism>
<name>A0A0D8FQX6_9ACTN</name>
<comment type="caution">
    <text evidence="6">The sequence shown here is derived from an EMBL/GenBank/DDBJ whole genome shotgun (WGS) entry which is preliminary data.</text>
</comment>
<comment type="similarity">
    <text evidence="1">Belongs to the protein kinase superfamily. ADCK protein kinase family.</text>
</comment>
<dbReference type="GO" id="GO:0005524">
    <property type="term" value="F:ATP binding"/>
    <property type="evidence" value="ECO:0007669"/>
    <property type="project" value="UniProtKB-KW"/>
</dbReference>
<dbReference type="InterPro" id="IPR004147">
    <property type="entry name" value="ABC1_dom"/>
</dbReference>
<dbReference type="GO" id="GO:0016740">
    <property type="term" value="F:transferase activity"/>
    <property type="evidence" value="ECO:0007669"/>
    <property type="project" value="UniProtKB-KW"/>
</dbReference>
<reference evidence="6 7" key="1">
    <citation type="submission" date="2015-01" db="EMBL/GenBank/DDBJ databases">
        <title>Draft genome of the acidophilic iron oxidizer Ferrimicrobium acidiphilum strain T23.</title>
        <authorList>
            <person name="Poehlein A."/>
            <person name="Eisen S."/>
            <person name="Schloemann M."/>
            <person name="Johnson B.D."/>
            <person name="Daniel R."/>
            <person name="Muehling M."/>
        </authorList>
    </citation>
    <scope>NUCLEOTIDE SEQUENCE [LARGE SCALE GENOMIC DNA]</scope>
    <source>
        <strain evidence="6 7">T23</strain>
    </source>
</reference>
<dbReference type="PANTHER" id="PTHR43851">
    <property type="match status" value="1"/>
</dbReference>
<dbReference type="Proteomes" id="UP000032336">
    <property type="component" value="Unassembled WGS sequence"/>
</dbReference>
<accession>A0A0D8FQX6</accession>
<keyword evidence="2 6" id="KW-0808">Transferase</keyword>
<proteinExistence type="inferred from homology"/>
<dbReference type="PANTHER" id="PTHR43851:SF3">
    <property type="entry name" value="COENZYME Q8"/>
    <property type="match status" value="1"/>
</dbReference>